<protein>
    <submittedName>
        <fullName evidence="1">Uncharacterized protein</fullName>
    </submittedName>
</protein>
<dbReference type="AlphaFoldDB" id="A0A0E9QE62"/>
<sequence length="32" mass="3821">MYSLQYINVCRAYVTGGCRVEHKFKQWIIEGQ</sequence>
<reference evidence="1" key="1">
    <citation type="submission" date="2014-11" db="EMBL/GenBank/DDBJ databases">
        <authorList>
            <person name="Amaro Gonzalez C."/>
        </authorList>
    </citation>
    <scope>NUCLEOTIDE SEQUENCE</scope>
</reference>
<evidence type="ECO:0000313" key="1">
    <source>
        <dbReference type="EMBL" id="JAH14625.1"/>
    </source>
</evidence>
<organism evidence="1">
    <name type="scientific">Anguilla anguilla</name>
    <name type="common">European freshwater eel</name>
    <name type="synonym">Muraena anguilla</name>
    <dbReference type="NCBI Taxonomy" id="7936"/>
    <lineage>
        <taxon>Eukaryota</taxon>
        <taxon>Metazoa</taxon>
        <taxon>Chordata</taxon>
        <taxon>Craniata</taxon>
        <taxon>Vertebrata</taxon>
        <taxon>Euteleostomi</taxon>
        <taxon>Actinopterygii</taxon>
        <taxon>Neopterygii</taxon>
        <taxon>Teleostei</taxon>
        <taxon>Anguilliformes</taxon>
        <taxon>Anguillidae</taxon>
        <taxon>Anguilla</taxon>
    </lineage>
</organism>
<accession>A0A0E9QE62</accession>
<proteinExistence type="predicted"/>
<name>A0A0E9QE62_ANGAN</name>
<reference evidence="1" key="2">
    <citation type="journal article" date="2015" name="Fish Shellfish Immunol.">
        <title>Early steps in the European eel (Anguilla anguilla)-Vibrio vulnificus interaction in the gills: Role of the RtxA13 toxin.</title>
        <authorList>
            <person name="Callol A."/>
            <person name="Pajuelo D."/>
            <person name="Ebbesson L."/>
            <person name="Teles M."/>
            <person name="MacKenzie S."/>
            <person name="Amaro C."/>
        </authorList>
    </citation>
    <scope>NUCLEOTIDE SEQUENCE</scope>
</reference>
<dbReference type="EMBL" id="GBXM01093952">
    <property type="protein sequence ID" value="JAH14625.1"/>
    <property type="molecule type" value="Transcribed_RNA"/>
</dbReference>